<gene>
    <name evidence="1" type="ORF">DW687_10980</name>
</gene>
<dbReference type="AlphaFoldDB" id="A0A3E3DUQ5"/>
<reference evidence="1 2" key="1">
    <citation type="submission" date="2018-08" db="EMBL/GenBank/DDBJ databases">
        <title>A genome reference for cultivated species of the human gut microbiota.</title>
        <authorList>
            <person name="Zou Y."/>
            <person name="Xue W."/>
            <person name="Luo G."/>
        </authorList>
    </citation>
    <scope>NUCLEOTIDE SEQUENCE [LARGE SCALE GENOMIC DNA]</scope>
    <source>
        <strain evidence="1 2">AM25-6</strain>
    </source>
</reference>
<dbReference type="RefSeq" id="WP_117532752.1">
    <property type="nucleotide sequence ID" value="NZ_JBKXAL010000062.1"/>
</dbReference>
<proteinExistence type="predicted"/>
<comment type="caution">
    <text evidence="1">The sequence shown here is derived from an EMBL/GenBank/DDBJ whole genome shotgun (WGS) entry which is preliminary data.</text>
</comment>
<evidence type="ECO:0000313" key="2">
    <source>
        <dbReference type="Proteomes" id="UP000261212"/>
    </source>
</evidence>
<dbReference type="EMBL" id="QUSM01000008">
    <property type="protein sequence ID" value="RGD72982.1"/>
    <property type="molecule type" value="Genomic_DNA"/>
</dbReference>
<protein>
    <submittedName>
        <fullName evidence="1">Uncharacterized protein</fullName>
    </submittedName>
</protein>
<evidence type="ECO:0000313" key="1">
    <source>
        <dbReference type="EMBL" id="RGD72982.1"/>
    </source>
</evidence>
<accession>A0A3E3DUQ5</accession>
<dbReference type="Proteomes" id="UP000261212">
    <property type="component" value="Unassembled WGS sequence"/>
</dbReference>
<name>A0A3E3DUQ5_9FIRM</name>
<sequence length="243" mass="29226">MKYSIKDKIKITEPIIPEDNEPFNIPENISLESCFEKSGKIEPWVSGLFYYFNDVKIKSSLNGDDSLWDIMYTIGEDDMYYCAKIFKWLSIYFPYVNKNADDYYDEMDSCMLCWFFDDYYEGMSKLLKEDEDFIVYLFSEFPAANYGFIDFIRSTRKNNDFELFKKCFDSISKNEYTRDSHLITYEDLLSEVIPKKKHARKEKISYPSAFYSYFNQIISLSDNDKVKKKLYKRLEKWNNEFNK</sequence>
<organism evidence="1 2">
    <name type="scientific">Anaerofustis stercorihominis</name>
    <dbReference type="NCBI Taxonomy" id="214853"/>
    <lineage>
        <taxon>Bacteria</taxon>
        <taxon>Bacillati</taxon>
        <taxon>Bacillota</taxon>
        <taxon>Clostridia</taxon>
        <taxon>Eubacteriales</taxon>
        <taxon>Eubacteriaceae</taxon>
        <taxon>Anaerofustis</taxon>
    </lineage>
</organism>